<protein>
    <recommendedName>
        <fullName evidence="11">Oligopeptide transporter</fullName>
    </recommendedName>
</protein>
<comment type="similarity">
    <text evidence="2">Belongs to the oligopeptide OPT transporter family.</text>
</comment>
<dbReference type="PANTHER" id="PTHR31645">
    <property type="entry name" value="OLIGOPEPTIDE TRANSPORTER YGL114W-RELATED"/>
    <property type="match status" value="1"/>
</dbReference>
<feature type="transmembrane region" description="Helical" evidence="8">
    <location>
        <begin position="181"/>
        <end position="199"/>
    </location>
</feature>
<keyword evidence="5 8" id="KW-1133">Transmembrane helix</keyword>
<keyword evidence="10" id="KW-1185">Reference proteome</keyword>
<dbReference type="AlphaFoldDB" id="A0A4S4MN00"/>
<feature type="transmembrane region" description="Helical" evidence="8">
    <location>
        <begin position="366"/>
        <end position="391"/>
    </location>
</feature>
<dbReference type="PANTHER" id="PTHR31645:SF3">
    <property type="entry name" value="OLIGOPEPTIDE TRANSPORTER"/>
    <property type="match status" value="1"/>
</dbReference>
<dbReference type="InterPro" id="IPR004813">
    <property type="entry name" value="OPT"/>
</dbReference>
<keyword evidence="4 8" id="KW-0812">Transmembrane</keyword>
<comment type="caution">
    <text evidence="9">The sequence shown here is derived from an EMBL/GenBank/DDBJ whole genome shotgun (WGS) entry which is preliminary data.</text>
</comment>
<feature type="transmembrane region" description="Helical" evidence="8">
    <location>
        <begin position="548"/>
        <end position="569"/>
    </location>
</feature>
<feature type="transmembrane region" description="Helical" evidence="8">
    <location>
        <begin position="685"/>
        <end position="710"/>
    </location>
</feature>
<gene>
    <name evidence="9" type="ORF">EUX98_g7793</name>
</gene>
<evidence type="ECO:0000256" key="4">
    <source>
        <dbReference type="ARBA" id="ARBA00022692"/>
    </source>
</evidence>
<feature type="transmembrane region" description="Helical" evidence="8">
    <location>
        <begin position="143"/>
        <end position="161"/>
    </location>
</feature>
<keyword evidence="6 8" id="KW-0472">Membrane</keyword>
<evidence type="ECO:0000313" key="10">
    <source>
        <dbReference type="Proteomes" id="UP000308730"/>
    </source>
</evidence>
<evidence type="ECO:0000256" key="3">
    <source>
        <dbReference type="ARBA" id="ARBA00022448"/>
    </source>
</evidence>
<dbReference type="GO" id="GO:0035673">
    <property type="term" value="F:oligopeptide transmembrane transporter activity"/>
    <property type="evidence" value="ECO:0007669"/>
    <property type="project" value="InterPro"/>
</dbReference>
<dbReference type="EMBL" id="SGPM01000355">
    <property type="protein sequence ID" value="THH26391.1"/>
    <property type="molecule type" value="Genomic_DNA"/>
</dbReference>
<evidence type="ECO:0000256" key="8">
    <source>
        <dbReference type="SAM" id="Phobius"/>
    </source>
</evidence>
<dbReference type="GO" id="GO:0000329">
    <property type="term" value="C:fungal-type vacuole membrane"/>
    <property type="evidence" value="ECO:0007669"/>
    <property type="project" value="TreeGrafter"/>
</dbReference>
<accession>A0A4S4MN00</accession>
<comment type="subcellular location">
    <subcellularLocation>
        <location evidence="1">Membrane</location>
        <topology evidence="1">Multi-pass membrane protein</topology>
    </subcellularLocation>
</comment>
<feature type="transmembrane region" description="Helical" evidence="8">
    <location>
        <begin position="295"/>
        <end position="321"/>
    </location>
</feature>
<feature type="region of interest" description="Disordered" evidence="7">
    <location>
        <begin position="1"/>
        <end position="43"/>
    </location>
</feature>
<feature type="transmembrane region" description="Helical" evidence="8">
    <location>
        <begin position="615"/>
        <end position="634"/>
    </location>
</feature>
<proteinExistence type="inferred from homology"/>
<sequence>MSSNDIDGVPAPELLREHAGSSSSEYAADEKVAGKHEEDVLLEEEEEYGMHDVTKPFPVDPDAPEETHQLTFRALLVGSALGAVVGASNIYLGLKTGFTFGPQLFGAIFGFAILKPLSKAVPSSGILGMLLGGEFGPKENCTVQSAATAAGGIGILFVSAIPAMYRLNLLSALPQQDVGKLIALTVTAGFFGVFFVIPLRKYYIINQKLTFPTPAATAYTIRSLHSGRTGAISARKKSLALLFTFLACFVFKVVSGYAPGALFDWHIGWSLYRIGFTSIIALDNYGWWIEFTPAFFGAGMLSGLNASWSFLGGMVLAWGIISPGLIKTGLAVGVSISDDYPLMSYQALSFTDPSQYITAPSPRYWLLWPGVLMMLVYSFVDMFMASLPTILKLRITSFKVNLNPRDLFAVGQDHEDDDDPTPMADRVPFLWWTTGLLASTIMSVAILATMFNMNVGTAILALILGFLFSFIGVQSAGTTDVNPVSTVAKATQLIFGGIGKGTALALPQAQMLNLAAGVVAAGSAAQGTDMTGDLKTGFLLSAKPKNQFVAQLCGAVVAVFLNVGLFILFTTASPCILHPPASGQCTYGAPSVSAWEAVAIAVSAPSLPIPSSSGYTAIAISIFAAITVVIKHLWVPKKYWVYIPNWNAVGLAFVVPQTFYAIAMGFGSVFNYIWLKRSPKSYDMYMFAIAAGLLAGEGLGGVFQALLAVAKVDGGHFGTSIGCPGFEFCG</sequence>
<evidence type="ECO:0000256" key="5">
    <source>
        <dbReference type="ARBA" id="ARBA00022989"/>
    </source>
</evidence>
<feature type="transmembrane region" description="Helical" evidence="8">
    <location>
        <begin position="455"/>
        <end position="473"/>
    </location>
</feature>
<dbReference type="Proteomes" id="UP000308730">
    <property type="component" value="Unassembled WGS sequence"/>
</dbReference>
<feature type="transmembrane region" description="Helical" evidence="8">
    <location>
        <begin position="238"/>
        <end position="258"/>
    </location>
</feature>
<feature type="transmembrane region" description="Helical" evidence="8">
    <location>
        <begin position="646"/>
        <end position="673"/>
    </location>
</feature>
<reference evidence="9 10" key="1">
    <citation type="submission" date="2019-02" db="EMBL/GenBank/DDBJ databases">
        <title>Genome sequencing of the rare red list fungi Antrodiella citrinella (Flaviporus citrinellus).</title>
        <authorList>
            <person name="Buettner E."/>
            <person name="Kellner H."/>
        </authorList>
    </citation>
    <scope>NUCLEOTIDE SEQUENCE [LARGE SCALE GENOMIC DNA]</scope>
    <source>
        <strain evidence="9 10">DSM 108506</strain>
    </source>
</reference>
<feature type="transmembrane region" description="Helical" evidence="8">
    <location>
        <begin position="429"/>
        <end position="449"/>
    </location>
</feature>
<feature type="compositionally biased region" description="Basic and acidic residues" evidence="7">
    <location>
        <begin position="28"/>
        <end position="39"/>
    </location>
</feature>
<evidence type="ECO:0000256" key="1">
    <source>
        <dbReference type="ARBA" id="ARBA00004141"/>
    </source>
</evidence>
<name>A0A4S4MN00_9APHY</name>
<dbReference type="InterPro" id="IPR045035">
    <property type="entry name" value="YSL-like"/>
</dbReference>
<dbReference type="NCBIfam" id="TIGR00728">
    <property type="entry name" value="OPT_sfam"/>
    <property type="match status" value="1"/>
</dbReference>
<evidence type="ECO:0008006" key="11">
    <source>
        <dbReference type="Google" id="ProtNLM"/>
    </source>
</evidence>
<evidence type="ECO:0000256" key="6">
    <source>
        <dbReference type="ARBA" id="ARBA00023136"/>
    </source>
</evidence>
<evidence type="ECO:0000313" key="9">
    <source>
        <dbReference type="EMBL" id="THH26391.1"/>
    </source>
</evidence>
<feature type="transmembrane region" description="Helical" evidence="8">
    <location>
        <begin position="74"/>
        <end position="92"/>
    </location>
</feature>
<organism evidence="9 10">
    <name type="scientific">Antrodiella citrinella</name>
    <dbReference type="NCBI Taxonomy" id="2447956"/>
    <lineage>
        <taxon>Eukaryota</taxon>
        <taxon>Fungi</taxon>
        <taxon>Dikarya</taxon>
        <taxon>Basidiomycota</taxon>
        <taxon>Agaricomycotina</taxon>
        <taxon>Agaricomycetes</taxon>
        <taxon>Polyporales</taxon>
        <taxon>Steccherinaceae</taxon>
        <taxon>Antrodiella</taxon>
    </lineage>
</organism>
<evidence type="ECO:0000256" key="2">
    <source>
        <dbReference type="ARBA" id="ARBA00008807"/>
    </source>
</evidence>
<dbReference type="Pfam" id="PF03169">
    <property type="entry name" value="OPT"/>
    <property type="match status" value="1"/>
</dbReference>
<dbReference type="OrthoDB" id="77405at2759"/>
<evidence type="ECO:0000256" key="7">
    <source>
        <dbReference type="SAM" id="MobiDB-lite"/>
    </source>
</evidence>
<keyword evidence="3" id="KW-0813">Transport</keyword>